<gene>
    <name evidence="6" type="ORF">GCM10011399_37980</name>
</gene>
<dbReference type="InterPro" id="IPR036866">
    <property type="entry name" value="RibonucZ/Hydroxyglut_hydro"/>
</dbReference>
<keyword evidence="2" id="KW-0479">Metal-binding</keyword>
<dbReference type="Proteomes" id="UP000598775">
    <property type="component" value="Unassembled WGS sequence"/>
</dbReference>
<dbReference type="AlphaFoldDB" id="A0A917BH86"/>
<dbReference type="GO" id="GO:0046872">
    <property type="term" value="F:metal ion binding"/>
    <property type="evidence" value="ECO:0007669"/>
    <property type="project" value="UniProtKB-KW"/>
</dbReference>
<comment type="similarity">
    <text evidence="1">Belongs to the metallo-beta-lactamase superfamily.</text>
</comment>
<dbReference type="InterPro" id="IPR051013">
    <property type="entry name" value="MBL_superfamily_lactonases"/>
</dbReference>
<keyword evidence="3" id="KW-0378">Hydrolase</keyword>
<evidence type="ECO:0000256" key="2">
    <source>
        <dbReference type="ARBA" id="ARBA00022723"/>
    </source>
</evidence>
<dbReference type="PANTHER" id="PTHR42978:SF6">
    <property type="entry name" value="QUORUM-QUENCHING LACTONASE YTNP-RELATED"/>
    <property type="match status" value="1"/>
</dbReference>
<dbReference type="SUPFAM" id="SSF56281">
    <property type="entry name" value="Metallo-hydrolase/oxidoreductase"/>
    <property type="match status" value="1"/>
</dbReference>
<keyword evidence="7" id="KW-1185">Reference proteome</keyword>
<dbReference type="EMBL" id="BMGP01000010">
    <property type="protein sequence ID" value="GGF41703.1"/>
    <property type="molecule type" value="Genomic_DNA"/>
</dbReference>
<evidence type="ECO:0000256" key="4">
    <source>
        <dbReference type="ARBA" id="ARBA00022833"/>
    </source>
</evidence>
<dbReference type="Gene3D" id="3.60.15.10">
    <property type="entry name" value="Ribonuclease Z/Hydroxyacylglutathione hydrolase-like"/>
    <property type="match status" value="1"/>
</dbReference>
<name>A0A917BH86_9MICO</name>
<organism evidence="6 7">
    <name type="scientific">Subtercola lobariae</name>
    <dbReference type="NCBI Taxonomy" id="1588641"/>
    <lineage>
        <taxon>Bacteria</taxon>
        <taxon>Bacillati</taxon>
        <taxon>Actinomycetota</taxon>
        <taxon>Actinomycetes</taxon>
        <taxon>Micrococcales</taxon>
        <taxon>Microbacteriaceae</taxon>
        <taxon>Subtercola</taxon>
    </lineage>
</organism>
<evidence type="ECO:0000256" key="1">
    <source>
        <dbReference type="ARBA" id="ARBA00007749"/>
    </source>
</evidence>
<protein>
    <recommendedName>
        <fullName evidence="5">Metallo-beta-lactamase domain-containing protein</fullName>
    </recommendedName>
</protein>
<dbReference type="Pfam" id="PF00753">
    <property type="entry name" value="Lactamase_B"/>
    <property type="match status" value="1"/>
</dbReference>
<accession>A0A917BH86</accession>
<dbReference type="InterPro" id="IPR001279">
    <property type="entry name" value="Metallo-B-lactamas"/>
</dbReference>
<proteinExistence type="inferred from homology"/>
<dbReference type="RefSeq" id="WP_188681299.1">
    <property type="nucleotide sequence ID" value="NZ_BMGP01000010.1"/>
</dbReference>
<evidence type="ECO:0000256" key="3">
    <source>
        <dbReference type="ARBA" id="ARBA00022801"/>
    </source>
</evidence>
<evidence type="ECO:0000259" key="5">
    <source>
        <dbReference type="Pfam" id="PF00753"/>
    </source>
</evidence>
<reference evidence="6 7" key="1">
    <citation type="journal article" date="2014" name="Int. J. Syst. Evol. Microbiol.">
        <title>Complete genome sequence of Corynebacterium casei LMG S-19264T (=DSM 44701T), isolated from a smear-ripened cheese.</title>
        <authorList>
            <consortium name="US DOE Joint Genome Institute (JGI-PGF)"/>
            <person name="Walter F."/>
            <person name="Albersmeier A."/>
            <person name="Kalinowski J."/>
            <person name="Ruckert C."/>
        </authorList>
    </citation>
    <scope>NUCLEOTIDE SEQUENCE [LARGE SCALE GENOMIC DNA]</scope>
    <source>
        <strain evidence="6 7">CGMCC 1.12976</strain>
    </source>
</reference>
<sequence length="111" mass="11957">MPIIDGSATVPPEMTVRNRQSSASNCAHQPLDDQGQLQLGIDSYLIRTGNRTVLVDLGLAPDQIHEAVTGSLSSRLRAAGVEPDDVTDVDFTHLHIDHVGWSSVRGDVTFP</sequence>
<comment type="caution">
    <text evidence="6">The sequence shown here is derived from an EMBL/GenBank/DDBJ whole genome shotgun (WGS) entry which is preliminary data.</text>
</comment>
<evidence type="ECO:0000313" key="7">
    <source>
        <dbReference type="Proteomes" id="UP000598775"/>
    </source>
</evidence>
<keyword evidence="4" id="KW-0862">Zinc</keyword>
<feature type="domain" description="Metallo-beta-lactamase" evidence="5">
    <location>
        <begin position="40"/>
        <end position="101"/>
    </location>
</feature>
<dbReference type="GO" id="GO:0016787">
    <property type="term" value="F:hydrolase activity"/>
    <property type="evidence" value="ECO:0007669"/>
    <property type="project" value="UniProtKB-KW"/>
</dbReference>
<evidence type="ECO:0000313" key="6">
    <source>
        <dbReference type="EMBL" id="GGF41703.1"/>
    </source>
</evidence>
<dbReference type="PANTHER" id="PTHR42978">
    <property type="entry name" value="QUORUM-QUENCHING LACTONASE YTNP-RELATED-RELATED"/>
    <property type="match status" value="1"/>
</dbReference>